<feature type="domain" description="Histidine kinase" evidence="6">
    <location>
        <begin position="433"/>
        <end position="659"/>
    </location>
</feature>
<dbReference type="GO" id="GO:0000155">
    <property type="term" value="F:phosphorelay sensor kinase activity"/>
    <property type="evidence" value="ECO:0007669"/>
    <property type="project" value="InterPro"/>
</dbReference>
<feature type="domain" description="PAS" evidence="7">
    <location>
        <begin position="22"/>
        <end position="90"/>
    </location>
</feature>
<dbReference type="InterPro" id="IPR003594">
    <property type="entry name" value="HATPase_dom"/>
</dbReference>
<evidence type="ECO:0000313" key="9">
    <source>
        <dbReference type="EMBL" id="RFM28622.1"/>
    </source>
</evidence>
<dbReference type="SMART" id="SM00387">
    <property type="entry name" value="HATPase_c"/>
    <property type="match status" value="1"/>
</dbReference>
<comment type="catalytic activity">
    <reaction evidence="1">
        <text>ATP + protein L-histidine = ADP + protein N-phospho-L-histidine.</text>
        <dbReference type="EC" id="2.7.13.3"/>
    </reaction>
</comment>
<evidence type="ECO:0000256" key="2">
    <source>
        <dbReference type="ARBA" id="ARBA00012438"/>
    </source>
</evidence>
<dbReference type="InterPro" id="IPR000014">
    <property type="entry name" value="PAS"/>
</dbReference>
<gene>
    <name evidence="9" type="ORF">DXN05_07450</name>
</gene>
<dbReference type="InterPro" id="IPR052162">
    <property type="entry name" value="Sensor_kinase/Photoreceptor"/>
</dbReference>
<sequence length="659" mass="75292">MDNASSTGIQYLKFLFDNDGQADSLRQKLVDFFPALVYVYDTDKKQISYINKKLTDLLGYSFEDIQNWDNDFLKLIFNEDIEAVKSALDKFDELPGETDFYGFDCRFNHKGGDWRYFHAQGVILQKNDKGKPSSLLFVAQDITESCKSRDEIKAMKELMRDNEHMLQFGSWSWNLENNTLDWSDGIYDILGYSREDNEVQKTLAFVKSQIAPKDLQGLKQTINGAIQEHTKFQHQFAIKRKDGKEIVLLTTGKILTNADGKAIKVYGTSRDITEQASFNEALLHFKSTQLERESFLTFGTWESGADASNFIASDGLLQLYGYNPSERAQLAITEAFFNKHLSAEDLAKLKQAREDALSSNDVYVVEYAITTASGEEKKLESFAKIIRNENNEPVKTYGTTRDITLLKNYEQSLESKIRELNRSNKDLEEFAYVASHDLQEPLRKLTTFCERLSSKYAAELTTDMRLYVERIVSSADNMRILIDNLLEFSRVTRSANQLEPTDLNAIIKEVKQDLDFRIEETSTTIVIEQPLPQIEGIHSQIRQLFTNLLSNSIKFRTLGVQTVIHIESGTATKEDKEICHLPTSKNYHRIEVRDNGIGFEQEYAERIFQIFQRLHGKVEYPGSGVGLAICRKIAENHHGKIYARSTPGQGASFIILLPK</sequence>
<dbReference type="SMART" id="SM00388">
    <property type="entry name" value="HisKA"/>
    <property type="match status" value="1"/>
</dbReference>
<dbReference type="EMBL" id="QTJU01000002">
    <property type="protein sequence ID" value="RFM28622.1"/>
    <property type="molecule type" value="Genomic_DNA"/>
</dbReference>
<dbReference type="CDD" id="cd00130">
    <property type="entry name" value="PAS"/>
    <property type="match status" value="3"/>
</dbReference>
<dbReference type="Pfam" id="PF00512">
    <property type="entry name" value="HisKA"/>
    <property type="match status" value="1"/>
</dbReference>
<dbReference type="EC" id="2.7.13.3" evidence="2"/>
<dbReference type="CDD" id="cd00082">
    <property type="entry name" value="HisKA"/>
    <property type="match status" value="1"/>
</dbReference>
<dbReference type="InterPro" id="IPR001610">
    <property type="entry name" value="PAC"/>
</dbReference>
<dbReference type="PROSITE" id="PS50112">
    <property type="entry name" value="PAS"/>
    <property type="match status" value="1"/>
</dbReference>
<dbReference type="PROSITE" id="PS50109">
    <property type="entry name" value="HIS_KIN"/>
    <property type="match status" value="1"/>
</dbReference>
<dbReference type="InterPro" id="IPR036890">
    <property type="entry name" value="HATPase_C_sf"/>
</dbReference>
<evidence type="ECO:0000313" key="10">
    <source>
        <dbReference type="Proteomes" id="UP000261284"/>
    </source>
</evidence>
<feature type="domain" description="PAC" evidence="8">
    <location>
        <begin position="232"/>
        <end position="284"/>
    </location>
</feature>
<dbReference type="Proteomes" id="UP000261284">
    <property type="component" value="Unassembled WGS sequence"/>
</dbReference>
<dbReference type="InterPro" id="IPR035965">
    <property type="entry name" value="PAS-like_dom_sf"/>
</dbReference>
<dbReference type="OrthoDB" id="9124519at2"/>
<evidence type="ECO:0000256" key="4">
    <source>
        <dbReference type="ARBA" id="ARBA00022679"/>
    </source>
</evidence>
<dbReference type="SUPFAM" id="SSF55785">
    <property type="entry name" value="PYP-like sensor domain (PAS domain)"/>
    <property type="match status" value="3"/>
</dbReference>
<organism evidence="9 10">
    <name type="scientific">Deminuibacter soli</name>
    <dbReference type="NCBI Taxonomy" id="2291815"/>
    <lineage>
        <taxon>Bacteria</taxon>
        <taxon>Pseudomonadati</taxon>
        <taxon>Bacteroidota</taxon>
        <taxon>Chitinophagia</taxon>
        <taxon>Chitinophagales</taxon>
        <taxon>Chitinophagaceae</taxon>
        <taxon>Deminuibacter</taxon>
    </lineage>
</organism>
<dbReference type="Gene3D" id="3.30.565.10">
    <property type="entry name" value="Histidine kinase-like ATPase, C-terminal domain"/>
    <property type="match status" value="1"/>
</dbReference>
<accession>A0A3E1NL28</accession>
<keyword evidence="5" id="KW-0418">Kinase</keyword>
<dbReference type="SMART" id="SM00091">
    <property type="entry name" value="PAS"/>
    <property type="match status" value="2"/>
</dbReference>
<proteinExistence type="predicted"/>
<evidence type="ECO:0000256" key="3">
    <source>
        <dbReference type="ARBA" id="ARBA00022553"/>
    </source>
</evidence>
<evidence type="ECO:0000259" key="8">
    <source>
        <dbReference type="PROSITE" id="PS50113"/>
    </source>
</evidence>
<feature type="domain" description="PAC" evidence="8">
    <location>
        <begin position="363"/>
        <end position="415"/>
    </location>
</feature>
<dbReference type="PRINTS" id="PR00344">
    <property type="entry name" value="BCTRLSENSOR"/>
</dbReference>
<dbReference type="InterPro" id="IPR000700">
    <property type="entry name" value="PAS-assoc_C"/>
</dbReference>
<dbReference type="RefSeq" id="WP_116846612.1">
    <property type="nucleotide sequence ID" value="NZ_QTJU01000002.1"/>
</dbReference>
<evidence type="ECO:0000259" key="7">
    <source>
        <dbReference type="PROSITE" id="PS50112"/>
    </source>
</evidence>
<dbReference type="InterPro" id="IPR005467">
    <property type="entry name" value="His_kinase_dom"/>
</dbReference>
<evidence type="ECO:0000256" key="1">
    <source>
        <dbReference type="ARBA" id="ARBA00000085"/>
    </source>
</evidence>
<dbReference type="InterPro" id="IPR004358">
    <property type="entry name" value="Sig_transdc_His_kin-like_C"/>
</dbReference>
<dbReference type="Pfam" id="PF02518">
    <property type="entry name" value="HATPase_c"/>
    <property type="match status" value="1"/>
</dbReference>
<reference evidence="9 10" key="1">
    <citation type="submission" date="2018-08" db="EMBL/GenBank/DDBJ databases">
        <title>Chitinophagaceae sp. K23C18032701, a novel bacterium isolated from forest soil.</title>
        <authorList>
            <person name="Wang C."/>
        </authorList>
    </citation>
    <scope>NUCLEOTIDE SEQUENCE [LARGE SCALE GENOMIC DNA]</scope>
    <source>
        <strain evidence="9 10">K23C18032701</strain>
    </source>
</reference>
<name>A0A3E1NL28_9BACT</name>
<keyword evidence="4" id="KW-0808">Transferase</keyword>
<dbReference type="SUPFAM" id="SSF47384">
    <property type="entry name" value="Homodimeric domain of signal transducing histidine kinase"/>
    <property type="match status" value="1"/>
</dbReference>
<dbReference type="InterPro" id="IPR036097">
    <property type="entry name" value="HisK_dim/P_sf"/>
</dbReference>
<dbReference type="InterPro" id="IPR013655">
    <property type="entry name" value="PAS_fold_3"/>
</dbReference>
<dbReference type="SUPFAM" id="SSF55874">
    <property type="entry name" value="ATPase domain of HSP90 chaperone/DNA topoisomerase II/histidine kinase"/>
    <property type="match status" value="1"/>
</dbReference>
<dbReference type="SMART" id="SM00086">
    <property type="entry name" value="PAC"/>
    <property type="match status" value="3"/>
</dbReference>
<evidence type="ECO:0000259" key="6">
    <source>
        <dbReference type="PROSITE" id="PS50109"/>
    </source>
</evidence>
<dbReference type="Gene3D" id="3.30.450.20">
    <property type="entry name" value="PAS domain"/>
    <property type="match status" value="3"/>
</dbReference>
<dbReference type="NCBIfam" id="TIGR00229">
    <property type="entry name" value="sensory_box"/>
    <property type="match status" value="3"/>
</dbReference>
<dbReference type="PANTHER" id="PTHR43304:SF1">
    <property type="entry name" value="PAC DOMAIN-CONTAINING PROTEIN"/>
    <property type="match status" value="1"/>
</dbReference>
<protein>
    <recommendedName>
        <fullName evidence="2">histidine kinase</fullName>
        <ecNumber evidence="2">2.7.13.3</ecNumber>
    </recommendedName>
</protein>
<keyword evidence="3" id="KW-0597">Phosphoprotein</keyword>
<dbReference type="PANTHER" id="PTHR43304">
    <property type="entry name" value="PHYTOCHROME-LIKE PROTEIN CPH1"/>
    <property type="match status" value="1"/>
</dbReference>
<dbReference type="PROSITE" id="PS50113">
    <property type="entry name" value="PAC"/>
    <property type="match status" value="2"/>
</dbReference>
<keyword evidence="10" id="KW-1185">Reference proteome</keyword>
<dbReference type="AlphaFoldDB" id="A0A3E1NL28"/>
<dbReference type="InterPro" id="IPR003661">
    <property type="entry name" value="HisK_dim/P_dom"/>
</dbReference>
<dbReference type="Gene3D" id="1.10.287.130">
    <property type="match status" value="1"/>
</dbReference>
<evidence type="ECO:0000256" key="5">
    <source>
        <dbReference type="ARBA" id="ARBA00022777"/>
    </source>
</evidence>
<comment type="caution">
    <text evidence="9">The sequence shown here is derived from an EMBL/GenBank/DDBJ whole genome shotgun (WGS) entry which is preliminary data.</text>
</comment>
<dbReference type="Pfam" id="PF08447">
    <property type="entry name" value="PAS_3"/>
    <property type="match status" value="3"/>
</dbReference>